<protein>
    <submittedName>
        <fullName evidence="2">Uncharacterized protein</fullName>
    </submittedName>
</protein>
<accession>A0ABT6ZAN0</accession>
<keyword evidence="3" id="KW-1185">Reference proteome</keyword>
<comment type="caution">
    <text evidence="2">The sequence shown here is derived from an EMBL/GenBank/DDBJ whole genome shotgun (WGS) entry which is preliminary data.</text>
</comment>
<evidence type="ECO:0000256" key="1">
    <source>
        <dbReference type="SAM" id="Phobius"/>
    </source>
</evidence>
<dbReference type="EMBL" id="JASJND010000001">
    <property type="protein sequence ID" value="MDJ1113209.1"/>
    <property type="molecule type" value="Genomic_DNA"/>
</dbReference>
<dbReference type="RefSeq" id="WP_283714500.1">
    <property type="nucleotide sequence ID" value="NZ_JASJND010000001.1"/>
</dbReference>
<organism evidence="2 3">
    <name type="scientific">Microbacterium dauci</name>
    <dbReference type="NCBI Taxonomy" id="3048008"/>
    <lineage>
        <taxon>Bacteria</taxon>
        <taxon>Bacillati</taxon>
        <taxon>Actinomycetota</taxon>
        <taxon>Actinomycetes</taxon>
        <taxon>Micrococcales</taxon>
        <taxon>Microbacteriaceae</taxon>
        <taxon>Microbacterium</taxon>
    </lineage>
</organism>
<reference evidence="2 3" key="1">
    <citation type="submission" date="2023-05" db="EMBL/GenBank/DDBJ databases">
        <title>Microbacterium dauci sp.nov., Isolated from Carrot Rhizosphere Soil.</title>
        <authorList>
            <person name="Xiao Z."/>
            <person name="Zheng J."/>
        </authorList>
    </citation>
    <scope>NUCLEOTIDE SEQUENCE [LARGE SCALE GENOMIC DNA]</scope>
    <source>
        <strain evidence="2 3">LX3-4</strain>
    </source>
</reference>
<feature type="transmembrane region" description="Helical" evidence="1">
    <location>
        <begin position="6"/>
        <end position="27"/>
    </location>
</feature>
<dbReference type="Proteomes" id="UP001321481">
    <property type="component" value="Unassembled WGS sequence"/>
</dbReference>
<gene>
    <name evidence="2" type="ORF">QNI14_01945</name>
</gene>
<name>A0ABT6ZAN0_9MICO</name>
<keyword evidence="1" id="KW-0472">Membrane</keyword>
<keyword evidence="1" id="KW-0812">Transmembrane</keyword>
<evidence type="ECO:0000313" key="3">
    <source>
        <dbReference type="Proteomes" id="UP001321481"/>
    </source>
</evidence>
<sequence length="99" mass="10617">MNLADATLFVLALAVLGLGVSVIWGGIRLELLRARVVELTKELDRRTNVIPLFAIAQSCRVCQATDDAVILAGCWWVSPDLCSSCDDDAASSLARGERA</sequence>
<keyword evidence="1" id="KW-1133">Transmembrane helix</keyword>
<evidence type="ECO:0000313" key="2">
    <source>
        <dbReference type="EMBL" id="MDJ1113209.1"/>
    </source>
</evidence>
<proteinExistence type="predicted"/>